<dbReference type="Pfam" id="PF13115">
    <property type="entry name" value="YtkA"/>
    <property type="match status" value="1"/>
</dbReference>
<sequence>MSNKLVLGAAVVGLLLIGGSLSSGMLQRGGDSERATSSVADGAGLRAEIRSQPVAAVMSANVLLLSLTNAAGYPVQDAELTAYFVMPGMFCGHIPAVVQPLAAGEYEITGIPVMEGAWQANVTIKQGEETLVAVHSFKAK</sequence>
<comment type="caution">
    <text evidence="2">The sequence shown here is derived from an EMBL/GenBank/DDBJ whole genome shotgun (WGS) entry which is preliminary data.</text>
</comment>
<accession>A0ABV8SA76</accession>
<dbReference type="EMBL" id="JBHSED010000025">
    <property type="protein sequence ID" value="MFC4304471.1"/>
    <property type="molecule type" value="Genomic_DNA"/>
</dbReference>
<proteinExistence type="predicted"/>
<protein>
    <submittedName>
        <fullName evidence="2">FixH family protein</fullName>
    </submittedName>
</protein>
<reference evidence="3" key="1">
    <citation type="journal article" date="2019" name="Int. J. Syst. Evol. Microbiol.">
        <title>The Global Catalogue of Microorganisms (GCM) 10K type strain sequencing project: providing services to taxonomists for standard genome sequencing and annotation.</title>
        <authorList>
            <consortium name="The Broad Institute Genomics Platform"/>
            <consortium name="The Broad Institute Genome Sequencing Center for Infectious Disease"/>
            <person name="Wu L."/>
            <person name="Ma J."/>
        </authorList>
    </citation>
    <scope>NUCLEOTIDE SEQUENCE [LARGE SCALE GENOMIC DNA]</scope>
    <source>
        <strain evidence="3">CGMCC 4.1641</strain>
    </source>
</reference>
<dbReference type="RefSeq" id="WP_204605949.1">
    <property type="nucleotide sequence ID" value="NZ_JBHSED010000025.1"/>
</dbReference>
<name>A0ABV8SA76_9BACL</name>
<gene>
    <name evidence="2" type="ORF">ACFO1S_13670</name>
</gene>
<keyword evidence="3" id="KW-1185">Reference proteome</keyword>
<evidence type="ECO:0000259" key="1">
    <source>
        <dbReference type="Pfam" id="PF13115"/>
    </source>
</evidence>
<evidence type="ECO:0000313" key="3">
    <source>
        <dbReference type="Proteomes" id="UP001595755"/>
    </source>
</evidence>
<organism evidence="2 3">
    <name type="scientific">Cohnella boryungensis</name>
    <dbReference type="NCBI Taxonomy" id="768479"/>
    <lineage>
        <taxon>Bacteria</taxon>
        <taxon>Bacillati</taxon>
        <taxon>Bacillota</taxon>
        <taxon>Bacilli</taxon>
        <taxon>Bacillales</taxon>
        <taxon>Paenibacillaceae</taxon>
        <taxon>Cohnella</taxon>
    </lineage>
</organism>
<evidence type="ECO:0000313" key="2">
    <source>
        <dbReference type="EMBL" id="MFC4304471.1"/>
    </source>
</evidence>
<feature type="domain" description="YtkA-like" evidence="1">
    <location>
        <begin position="44"/>
        <end position="122"/>
    </location>
</feature>
<dbReference type="Proteomes" id="UP001595755">
    <property type="component" value="Unassembled WGS sequence"/>
</dbReference>
<dbReference type="InterPro" id="IPR032693">
    <property type="entry name" value="YtkA-like_dom"/>
</dbReference>